<dbReference type="Proteomes" id="UP000617531">
    <property type="component" value="Unassembled WGS sequence"/>
</dbReference>
<evidence type="ECO:0000256" key="1">
    <source>
        <dbReference type="SAM" id="Phobius"/>
    </source>
</evidence>
<keyword evidence="1" id="KW-1133">Transmembrane helix</keyword>
<keyword evidence="1" id="KW-0812">Transmembrane</keyword>
<keyword evidence="1" id="KW-0472">Membrane</keyword>
<keyword evidence="3" id="KW-1185">Reference proteome</keyword>
<feature type="transmembrane region" description="Helical" evidence="1">
    <location>
        <begin position="61"/>
        <end position="88"/>
    </location>
</feature>
<evidence type="ECO:0000313" key="3">
    <source>
        <dbReference type="Proteomes" id="UP000617531"/>
    </source>
</evidence>
<comment type="caution">
    <text evidence="2">The sequence shown here is derived from an EMBL/GenBank/DDBJ whole genome shotgun (WGS) entry which is preliminary data.</text>
</comment>
<protein>
    <submittedName>
        <fullName evidence="2">Uncharacterized protein</fullName>
    </submittedName>
</protein>
<proteinExistence type="predicted"/>
<organism evidence="2 3">
    <name type="scientific">Pseudolysinimonas yzui</name>
    <dbReference type="NCBI Taxonomy" id="2708254"/>
    <lineage>
        <taxon>Bacteria</taxon>
        <taxon>Bacillati</taxon>
        <taxon>Actinomycetota</taxon>
        <taxon>Actinomycetes</taxon>
        <taxon>Micrococcales</taxon>
        <taxon>Microbacteriaceae</taxon>
        <taxon>Pseudolysinimonas</taxon>
    </lineage>
</organism>
<sequence>MILFLVAAVILYLVVPAGLVIGAVAALAIGIPAAVIALAAGGPGVYYGARQTGAAQRIHRLSGWGLLAFCSLAATAAAVVALVMMAVFTGTTVTLPTFLPFAG</sequence>
<reference evidence="2" key="1">
    <citation type="journal article" date="2014" name="Int. J. Syst. Evol. Microbiol.">
        <title>Complete genome sequence of Corynebacterium casei LMG S-19264T (=DSM 44701T), isolated from a smear-ripened cheese.</title>
        <authorList>
            <consortium name="US DOE Joint Genome Institute (JGI-PGF)"/>
            <person name="Walter F."/>
            <person name="Albersmeier A."/>
            <person name="Kalinowski J."/>
            <person name="Ruckert C."/>
        </authorList>
    </citation>
    <scope>NUCLEOTIDE SEQUENCE</scope>
    <source>
        <strain evidence="2">CGMCC 1.16548</strain>
    </source>
</reference>
<feature type="transmembrane region" description="Helical" evidence="1">
    <location>
        <begin position="27"/>
        <end position="49"/>
    </location>
</feature>
<dbReference type="RefSeq" id="WP_191281584.1">
    <property type="nucleotide sequence ID" value="NZ_BNAI01000001.1"/>
</dbReference>
<name>A0A8J3LY66_9MICO</name>
<accession>A0A8J3LY66</accession>
<reference evidence="2" key="2">
    <citation type="submission" date="2020-09" db="EMBL/GenBank/DDBJ databases">
        <authorList>
            <person name="Sun Q."/>
            <person name="Zhou Y."/>
        </authorList>
    </citation>
    <scope>NUCLEOTIDE SEQUENCE</scope>
    <source>
        <strain evidence="2">CGMCC 1.16548</strain>
    </source>
</reference>
<evidence type="ECO:0000313" key="2">
    <source>
        <dbReference type="EMBL" id="GHF05648.1"/>
    </source>
</evidence>
<dbReference type="AlphaFoldDB" id="A0A8J3LY66"/>
<gene>
    <name evidence="2" type="ORF">GCM10011600_02700</name>
</gene>
<dbReference type="EMBL" id="BNAI01000001">
    <property type="protein sequence ID" value="GHF05648.1"/>
    <property type="molecule type" value="Genomic_DNA"/>
</dbReference>